<dbReference type="PROSITE" id="PS51375">
    <property type="entry name" value="PPR"/>
    <property type="match status" value="1"/>
</dbReference>
<accession>A0ABQ8BXP5</accession>
<evidence type="ECO:0000256" key="1">
    <source>
        <dbReference type="ARBA" id="ARBA00007626"/>
    </source>
</evidence>
<dbReference type="Gene3D" id="1.25.40.10">
    <property type="entry name" value="Tetratricopeptide repeat domain"/>
    <property type="match status" value="1"/>
</dbReference>
<reference evidence="4 5" key="1">
    <citation type="submission" date="2021-05" db="EMBL/GenBank/DDBJ databases">
        <title>Genome Assembly of Synthetic Allotetraploid Brassica napus Reveals Homoeologous Exchanges between Subgenomes.</title>
        <authorList>
            <person name="Davis J.T."/>
        </authorList>
    </citation>
    <scope>NUCLEOTIDE SEQUENCE [LARGE SCALE GENOMIC DNA]</scope>
    <source>
        <strain evidence="5">cv. Da-Ae</strain>
        <tissue evidence="4">Seedling</tissue>
    </source>
</reference>
<dbReference type="Pfam" id="PF13041">
    <property type="entry name" value="PPR_2"/>
    <property type="match status" value="1"/>
</dbReference>
<dbReference type="PANTHER" id="PTHR47942:SF16">
    <property type="entry name" value="PENTATRICOPEPTIDE REPEAT DOMAIN CONTAINING PROTEIN-RELATED"/>
    <property type="match status" value="1"/>
</dbReference>
<comment type="similarity">
    <text evidence="1">Belongs to the PPR family. P subfamily.</text>
</comment>
<dbReference type="InterPro" id="IPR051222">
    <property type="entry name" value="PPR/CCM1_RNA-binding"/>
</dbReference>
<evidence type="ECO:0000313" key="5">
    <source>
        <dbReference type="Proteomes" id="UP000824890"/>
    </source>
</evidence>
<keyword evidence="2" id="KW-0677">Repeat</keyword>
<evidence type="ECO:0000313" key="4">
    <source>
        <dbReference type="EMBL" id="KAH0909581.1"/>
    </source>
</evidence>
<keyword evidence="5" id="KW-1185">Reference proteome</keyword>
<gene>
    <name evidence="4" type="ORF">HID58_032902</name>
</gene>
<feature type="repeat" description="PPR" evidence="3">
    <location>
        <begin position="8"/>
        <end position="42"/>
    </location>
</feature>
<sequence length="99" mass="10994">MSKGCSPNVVTLNILIDECCKAKRVDDVIKLLHEISTKGFVPEAITYSTLIHGLYQVGFLNAAPKLLQEMISECTVDEHGASTKNNDDWSFYVMQSKSI</sequence>
<organism evidence="4 5">
    <name type="scientific">Brassica napus</name>
    <name type="common">Rape</name>
    <dbReference type="NCBI Taxonomy" id="3708"/>
    <lineage>
        <taxon>Eukaryota</taxon>
        <taxon>Viridiplantae</taxon>
        <taxon>Streptophyta</taxon>
        <taxon>Embryophyta</taxon>
        <taxon>Tracheophyta</taxon>
        <taxon>Spermatophyta</taxon>
        <taxon>Magnoliopsida</taxon>
        <taxon>eudicotyledons</taxon>
        <taxon>Gunneridae</taxon>
        <taxon>Pentapetalae</taxon>
        <taxon>rosids</taxon>
        <taxon>malvids</taxon>
        <taxon>Brassicales</taxon>
        <taxon>Brassicaceae</taxon>
        <taxon>Brassiceae</taxon>
        <taxon>Brassica</taxon>
    </lineage>
</organism>
<evidence type="ECO:0000256" key="2">
    <source>
        <dbReference type="ARBA" id="ARBA00022737"/>
    </source>
</evidence>
<protein>
    <recommendedName>
        <fullName evidence="6">Pentatricopeptide repeat-containing protein</fullName>
    </recommendedName>
</protein>
<proteinExistence type="inferred from homology"/>
<dbReference type="Proteomes" id="UP000824890">
    <property type="component" value="Unassembled WGS sequence"/>
</dbReference>
<dbReference type="InterPro" id="IPR002885">
    <property type="entry name" value="PPR_rpt"/>
</dbReference>
<dbReference type="EMBL" id="JAGKQM010000009">
    <property type="protein sequence ID" value="KAH0909581.1"/>
    <property type="molecule type" value="Genomic_DNA"/>
</dbReference>
<dbReference type="NCBIfam" id="TIGR00756">
    <property type="entry name" value="PPR"/>
    <property type="match status" value="2"/>
</dbReference>
<evidence type="ECO:0008006" key="6">
    <source>
        <dbReference type="Google" id="ProtNLM"/>
    </source>
</evidence>
<dbReference type="InterPro" id="IPR011990">
    <property type="entry name" value="TPR-like_helical_dom_sf"/>
</dbReference>
<name>A0ABQ8BXP5_BRANA</name>
<evidence type="ECO:0000256" key="3">
    <source>
        <dbReference type="PROSITE-ProRule" id="PRU00708"/>
    </source>
</evidence>
<comment type="caution">
    <text evidence="4">The sequence shown here is derived from an EMBL/GenBank/DDBJ whole genome shotgun (WGS) entry which is preliminary data.</text>
</comment>
<dbReference type="PANTHER" id="PTHR47942">
    <property type="entry name" value="TETRATRICOPEPTIDE REPEAT (TPR)-LIKE SUPERFAMILY PROTEIN-RELATED"/>
    <property type="match status" value="1"/>
</dbReference>